<proteinExistence type="predicted"/>
<dbReference type="RefSeq" id="WP_098075530.1">
    <property type="nucleotide sequence ID" value="NZ_PDEQ01000004.1"/>
</dbReference>
<dbReference type="InterPro" id="IPR036013">
    <property type="entry name" value="Band_7/SPFH_dom_sf"/>
</dbReference>
<accession>A0A2A8CYF2</accession>
<name>A0A2A8CYF2_9BACT</name>
<sequence length="633" mass="69892">MNGFDPGMTTILVLGLLGVVVVFLVVFSMVSKFFHKAEAGQALVKTGFGLSRPSVSLSSAFAIPVLHNVDTLDLTVKTVRIMRRKHESLSCADGIRAEVEVDFYIKINAVQEDIQHVADTIGCGRASNTEILRELFEAKFADALKTAGAKLQFDQLYHNRRAFRDEVLKALGQEGEQEIILNGYKLDDVAIQYLEQLPLEMHNEDNVLDARGRKEIAERTSSEVEQANDRLRQKEVTIAEQNREARLRQLTIEQDIKEKEATQKREIAEAQSTEEARTRKTKAEQEQIAEEARIAKERRISVAEEERQQEIENAQIRRARAVSLAEEEKQEEIESAKVRRERVVALAEEEKQEDIEIARINREAAEAEAEKSKLAKLEETAMQEAEYAKADEQKETVRAVERATRQKRIETIEAEQEAAVEREARQVEADVEAYEIRTVAQANLEGAKLDAEAAEEKSLAIKTVGLAEAEVRKAELEAENLINQRVIMANALNELVPQMPELVEKLMLPAEKIDSIRILNVNGTEGMPGLQGGGPGGDGAAGSNSSNMAGDLLGTVMNVGLLMPVIREVMQGLQGNAETERLMDSLRDIPGGEALLRTAGVEESSGYNAEEGSEAGGRGAHSSAPPERPDGNA</sequence>
<feature type="domain" description="Flotillin C-terminal" evidence="5">
    <location>
        <begin position="447"/>
        <end position="571"/>
    </location>
</feature>
<evidence type="ECO:0000256" key="2">
    <source>
        <dbReference type="SAM" id="Coils"/>
    </source>
</evidence>
<keyword evidence="7" id="KW-1185">Reference proteome</keyword>
<dbReference type="AlphaFoldDB" id="A0A2A8CYF2"/>
<dbReference type="Gene3D" id="3.30.479.30">
    <property type="entry name" value="Band 7 domain"/>
    <property type="match status" value="1"/>
</dbReference>
<dbReference type="GO" id="GO:0005886">
    <property type="term" value="C:plasma membrane"/>
    <property type="evidence" value="ECO:0007669"/>
    <property type="project" value="TreeGrafter"/>
</dbReference>
<keyword evidence="4" id="KW-0472">Membrane</keyword>
<reference evidence="6 7" key="1">
    <citation type="submission" date="2017-10" db="EMBL/GenBank/DDBJ databases">
        <title>Draft genome of Longibacter Salinarum.</title>
        <authorList>
            <person name="Goh K.M."/>
            <person name="Shamsir M.S."/>
            <person name="Lim S.W."/>
        </authorList>
    </citation>
    <scope>NUCLEOTIDE SEQUENCE [LARGE SCALE GENOMIC DNA]</scope>
    <source>
        <strain evidence="6 7">KCTC 52045</strain>
    </source>
</reference>
<evidence type="ECO:0000256" key="4">
    <source>
        <dbReference type="SAM" id="Phobius"/>
    </source>
</evidence>
<dbReference type="InterPro" id="IPR031905">
    <property type="entry name" value="Flotillin_C"/>
</dbReference>
<feature type="coiled-coil region" evidence="2">
    <location>
        <begin position="311"/>
        <end position="384"/>
    </location>
</feature>
<dbReference type="OrthoDB" id="9815577at2"/>
<feature type="transmembrane region" description="Helical" evidence="4">
    <location>
        <begin position="6"/>
        <end position="27"/>
    </location>
</feature>
<dbReference type="InterPro" id="IPR027705">
    <property type="entry name" value="Flotillin_fam"/>
</dbReference>
<feature type="coiled-coil region" evidence="2">
    <location>
        <begin position="214"/>
        <end position="244"/>
    </location>
</feature>
<evidence type="ECO:0000313" key="6">
    <source>
        <dbReference type="EMBL" id="PEN13607.1"/>
    </source>
</evidence>
<dbReference type="PANTHER" id="PTHR13806:SF31">
    <property type="entry name" value="FLOTILLIN-LIKE PROTEIN 1-RELATED"/>
    <property type="match status" value="1"/>
</dbReference>
<evidence type="ECO:0000259" key="5">
    <source>
        <dbReference type="Pfam" id="PF15975"/>
    </source>
</evidence>
<keyword evidence="4" id="KW-0812">Transmembrane</keyword>
<organism evidence="6 7">
    <name type="scientific">Longibacter salinarum</name>
    <dbReference type="NCBI Taxonomy" id="1850348"/>
    <lineage>
        <taxon>Bacteria</taxon>
        <taxon>Pseudomonadati</taxon>
        <taxon>Rhodothermota</taxon>
        <taxon>Rhodothermia</taxon>
        <taxon>Rhodothermales</taxon>
        <taxon>Salisaetaceae</taxon>
        <taxon>Longibacter</taxon>
    </lineage>
</organism>
<dbReference type="PANTHER" id="PTHR13806">
    <property type="entry name" value="FLOTILLIN-RELATED"/>
    <property type="match status" value="1"/>
</dbReference>
<feature type="coiled-coil region" evidence="2">
    <location>
        <begin position="417"/>
        <end position="484"/>
    </location>
</feature>
<comment type="subcellular location">
    <subcellularLocation>
        <location evidence="1">Endomembrane system</location>
    </subcellularLocation>
</comment>
<evidence type="ECO:0000313" key="7">
    <source>
        <dbReference type="Proteomes" id="UP000220102"/>
    </source>
</evidence>
<comment type="caution">
    <text evidence="6">The sequence shown here is derived from an EMBL/GenBank/DDBJ whole genome shotgun (WGS) entry which is preliminary data.</text>
</comment>
<evidence type="ECO:0000256" key="3">
    <source>
        <dbReference type="SAM" id="MobiDB-lite"/>
    </source>
</evidence>
<feature type="region of interest" description="Disordered" evidence="3">
    <location>
        <begin position="259"/>
        <end position="286"/>
    </location>
</feature>
<dbReference type="EMBL" id="PDEQ01000004">
    <property type="protein sequence ID" value="PEN13607.1"/>
    <property type="molecule type" value="Genomic_DNA"/>
</dbReference>
<keyword evidence="2" id="KW-0175">Coiled coil</keyword>
<dbReference type="Proteomes" id="UP000220102">
    <property type="component" value="Unassembled WGS sequence"/>
</dbReference>
<evidence type="ECO:0000256" key="1">
    <source>
        <dbReference type="ARBA" id="ARBA00004308"/>
    </source>
</evidence>
<dbReference type="SUPFAM" id="SSF117892">
    <property type="entry name" value="Band 7/SPFH domain"/>
    <property type="match status" value="1"/>
</dbReference>
<gene>
    <name evidence="6" type="ORF">CRI94_09880</name>
</gene>
<dbReference type="GO" id="GO:0012505">
    <property type="term" value="C:endomembrane system"/>
    <property type="evidence" value="ECO:0007669"/>
    <property type="project" value="UniProtKB-SubCell"/>
</dbReference>
<feature type="region of interest" description="Disordered" evidence="3">
    <location>
        <begin position="594"/>
        <end position="633"/>
    </location>
</feature>
<keyword evidence="4" id="KW-1133">Transmembrane helix</keyword>
<protein>
    <recommendedName>
        <fullName evidence="5">Flotillin C-terminal domain-containing protein</fullName>
    </recommendedName>
</protein>
<dbReference type="Pfam" id="PF15975">
    <property type="entry name" value="Flot"/>
    <property type="match status" value="1"/>
</dbReference>